<dbReference type="VEuPathDB" id="FungiDB:PV06_08379"/>
<feature type="transmembrane region" description="Helical" evidence="9">
    <location>
        <begin position="27"/>
        <end position="53"/>
    </location>
</feature>
<evidence type="ECO:0000256" key="2">
    <source>
        <dbReference type="ARBA" id="ARBA00010992"/>
    </source>
</evidence>
<comment type="subcellular location">
    <subcellularLocation>
        <location evidence="1">Membrane</location>
        <topology evidence="1">Multi-pass membrane protein</topology>
    </subcellularLocation>
</comment>
<dbReference type="GO" id="GO:0005351">
    <property type="term" value="F:carbohydrate:proton symporter activity"/>
    <property type="evidence" value="ECO:0007669"/>
    <property type="project" value="TreeGrafter"/>
</dbReference>
<dbReference type="PROSITE" id="PS00217">
    <property type="entry name" value="SUGAR_TRANSPORT_2"/>
    <property type="match status" value="1"/>
</dbReference>
<evidence type="ECO:0000313" key="11">
    <source>
        <dbReference type="EMBL" id="KIW39795.1"/>
    </source>
</evidence>
<dbReference type="InterPro" id="IPR003663">
    <property type="entry name" value="Sugar/inositol_transpt"/>
</dbReference>
<feature type="transmembrane region" description="Helical" evidence="9">
    <location>
        <begin position="450"/>
        <end position="469"/>
    </location>
</feature>
<accession>A0A0D2DBD1</accession>
<feature type="transmembrane region" description="Helical" evidence="9">
    <location>
        <begin position="73"/>
        <end position="95"/>
    </location>
</feature>
<dbReference type="InterPro" id="IPR005829">
    <property type="entry name" value="Sugar_transporter_CS"/>
</dbReference>
<feature type="transmembrane region" description="Helical" evidence="9">
    <location>
        <begin position="354"/>
        <end position="375"/>
    </location>
</feature>
<dbReference type="NCBIfam" id="TIGR00879">
    <property type="entry name" value="SP"/>
    <property type="match status" value="1"/>
</dbReference>
<organism evidence="11 12">
    <name type="scientific">Exophiala oligosperma</name>
    <dbReference type="NCBI Taxonomy" id="215243"/>
    <lineage>
        <taxon>Eukaryota</taxon>
        <taxon>Fungi</taxon>
        <taxon>Dikarya</taxon>
        <taxon>Ascomycota</taxon>
        <taxon>Pezizomycotina</taxon>
        <taxon>Eurotiomycetes</taxon>
        <taxon>Chaetothyriomycetidae</taxon>
        <taxon>Chaetothyriales</taxon>
        <taxon>Herpotrichiellaceae</taxon>
        <taxon>Exophiala</taxon>
    </lineage>
</organism>
<dbReference type="SUPFAM" id="SSF103473">
    <property type="entry name" value="MFS general substrate transporter"/>
    <property type="match status" value="1"/>
</dbReference>
<feature type="transmembrane region" description="Helical" evidence="9">
    <location>
        <begin position="285"/>
        <end position="310"/>
    </location>
</feature>
<evidence type="ECO:0000256" key="7">
    <source>
        <dbReference type="RuleBase" id="RU003346"/>
    </source>
</evidence>
<keyword evidence="12" id="KW-1185">Reference proteome</keyword>
<feature type="transmembrane region" description="Helical" evidence="9">
    <location>
        <begin position="322"/>
        <end position="342"/>
    </location>
</feature>
<dbReference type="PANTHER" id="PTHR48022">
    <property type="entry name" value="PLASTIDIC GLUCOSE TRANSPORTER 4"/>
    <property type="match status" value="1"/>
</dbReference>
<feature type="transmembrane region" description="Helical" evidence="9">
    <location>
        <begin position="163"/>
        <end position="186"/>
    </location>
</feature>
<sequence length="539" mass="58562">MLSQNHHGKAEGTAVLNAKGNRYNFMVVFFAALGSFTYGFNSAIVGTVFGLPSFFDYFDISLDGPHATRGNQYIGAANGLYAGGGLIGSLCLHWSINKFGRRPTIQVLCVVAIISAILQGAAVHIAMFLVGRFLNGLGVGAIDVAVPLYQSELSPAKQRGRMVGSHGFLVVCGYAGAGWTGLWCFFVKNPSVQWRLCLCLQVVAPAILLLGSPWLPESPRWLISQGRNTEALEILKRLHTGGAAHTDMAAREEFYQISKQIELESSIGNTSLWGLMLKPSYRKRVLCGMFVQFLAQSTGVLVVNNYLILLLNNLNLTGWTPLLLYAVYDTWAAFMNFINSLLLDKLGRIRIITVGLIGCGVMMIIETAMVANFAGSSNRAGNAMGVLFLYLFVTFYGGSLDAGSYVYCAEIFPTSIRAQGLGLSVASLFASTLLYTEVAPTAFQKIGWKYYLVFIIVPLVGVPFLAYYLPETKNLTLEEIAAKFGDEVAVDISHLSEEQRRALDDRLAAAEDGLGSTTMEPGVGSEDQKVAISHSEKKN</sequence>
<gene>
    <name evidence="11" type="ORF">PV06_08379</name>
</gene>
<name>A0A0D2DBD1_9EURO</name>
<feature type="domain" description="Major facilitator superfamily (MFS) profile" evidence="10">
    <location>
        <begin position="27"/>
        <end position="473"/>
    </location>
</feature>
<protein>
    <recommendedName>
        <fullName evidence="10">Major facilitator superfamily (MFS) profile domain-containing protein</fullName>
    </recommendedName>
</protein>
<dbReference type="HOGENOM" id="CLU_001265_30_13_1"/>
<evidence type="ECO:0000256" key="3">
    <source>
        <dbReference type="ARBA" id="ARBA00022448"/>
    </source>
</evidence>
<evidence type="ECO:0000256" key="5">
    <source>
        <dbReference type="ARBA" id="ARBA00022989"/>
    </source>
</evidence>
<proteinExistence type="inferred from homology"/>
<keyword evidence="6 9" id="KW-0472">Membrane</keyword>
<dbReference type="OrthoDB" id="6612291at2759"/>
<dbReference type="PROSITE" id="PS50850">
    <property type="entry name" value="MFS"/>
    <property type="match status" value="1"/>
</dbReference>
<feature type="transmembrane region" description="Helical" evidence="9">
    <location>
        <begin position="420"/>
        <end position="438"/>
    </location>
</feature>
<evidence type="ECO:0000256" key="1">
    <source>
        <dbReference type="ARBA" id="ARBA00004141"/>
    </source>
</evidence>
<dbReference type="Pfam" id="PF00083">
    <property type="entry name" value="Sugar_tr"/>
    <property type="match status" value="1"/>
</dbReference>
<evidence type="ECO:0000256" key="4">
    <source>
        <dbReference type="ARBA" id="ARBA00022692"/>
    </source>
</evidence>
<dbReference type="InterPro" id="IPR050360">
    <property type="entry name" value="MFS_Sugar_Transporters"/>
</dbReference>
<keyword evidence="4 9" id="KW-0812">Transmembrane</keyword>
<feature type="compositionally biased region" description="Basic and acidic residues" evidence="8">
    <location>
        <begin position="526"/>
        <end position="539"/>
    </location>
</feature>
<comment type="similarity">
    <text evidence="2 7">Belongs to the major facilitator superfamily. Sugar transporter (TC 2.A.1.1) family.</text>
</comment>
<dbReference type="InterPro" id="IPR020846">
    <property type="entry name" value="MFS_dom"/>
</dbReference>
<evidence type="ECO:0000313" key="12">
    <source>
        <dbReference type="Proteomes" id="UP000053342"/>
    </source>
</evidence>
<dbReference type="InterPro" id="IPR005828">
    <property type="entry name" value="MFS_sugar_transport-like"/>
</dbReference>
<dbReference type="PRINTS" id="PR00171">
    <property type="entry name" value="SUGRTRNSPORT"/>
</dbReference>
<evidence type="ECO:0000256" key="9">
    <source>
        <dbReference type="SAM" id="Phobius"/>
    </source>
</evidence>
<dbReference type="Gene3D" id="1.20.1250.20">
    <property type="entry name" value="MFS general substrate transporter like domains"/>
    <property type="match status" value="1"/>
</dbReference>
<feature type="region of interest" description="Disordered" evidence="8">
    <location>
        <begin position="513"/>
        <end position="539"/>
    </location>
</feature>
<feature type="transmembrane region" description="Helical" evidence="9">
    <location>
        <begin position="387"/>
        <end position="408"/>
    </location>
</feature>
<evidence type="ECO:0000259" key="10">
    <source>
        <dbReference type="PROSITE" id="PS50850"/>
    </source>
</evidence>
<dbReference type="GO" id="GO:0016020">
    <property type="term" value="C:membrane"/>
    <property type="evidence" value="ECO:0007669"/>
    <property type="project" value="UniProtKB-SubCell"/>
</dbReference>
<keyword evidence="5 9" id="KW-1133">Transmembrane helix</keyword>
<dbReference type="InterPro" id="IPR036259">
    <property type="entry name" value="MFS_trans_sf"/>
</dbReference>
<dbReference type="FunFam" id="1.20.1250.20:FF:000134">
    <property type="entry name" value="MFS sugar transporter protein"/>
    <property type="match status" value="1"/>
</dbReference>
<reference evidence="11 12" key="1">
    <citation type="submission" date="2015-01" db="EMBL/GenBank/DDBJ databases">
        <title>The Genome Sequence of Exophiala oligosperma CBS72588.</title>
        <authorList>
            <consortium name="The Broad Institute Genomics Platform"/>
            <person name="Cuomo C."/>
            <person name="de Hoog S."/>
            <person name="Gorbushina A."/>
            <person name="Stielow B."/>
            <person name="Teixiera M."/>
            <person name="Abouelleil A."/>
            <person name="Chapman S.B."/>
            <person name="Priest M."/>
            <person name="Young S.K."/>
            <person name="Wortman J."/>
            <person name="Nusbaum C."/>
            <person name="Birren B."/>
        </authorList>
    </citation>
    <scope>NUCLEOTIDE SEQUENCE [LARGE SCALE GENOMIC DNA]</scope>
    <source>
        <strain evidence="11 12">CBS 72588</strain>
    </source>
</reference>
<dbReference type="AlphaFoldDB" id="A0A0D2DBD1"/>
<keyword evidence="3 7" id="KW-0813">Transport</keyword>
<dbReference type="RefSeq" id="XP_016260011.1">
    <property type="nucleotide sequence ID" value="XM_016409703.1"/>
</dbReference>
<feature type="transmembrane region" description="Helical" evidence="9">
    <location>
        <begin position="107"/>
        <end position="127"/>
    </location>
</feature>
<dbReference type="Proteomes" id="UP000053342">
    <property type="component" value="Unassembled WGS sequence"/>
</dbReference>
<evidence type="ECO:0000256" key="6">
    <source>
        <dbReference type="ARBA" id="ARBA00023136"/>
    </source>
</evidence>
<dbReference type="GeneID" id="27360453"/>
<dbReference type="PANTHER" id="PTHR48022:SF11">
    <property type="entry name" value="MONOSACCHARIDE TRANSPORTER (HXT8), PUTATIVE (AFU_ORTHOLOGUE AFUA_2G08120)-RELATED"/>
    <property type="match status" value="1"/>
</dbReference>
<evidence type="ECO:0000256" key="8">
    <source>
        <dbReference type="SAM" id="MobiDB-lite"/>
    </source>
</evidence>
<dbReference type="EMBL" id="KN847339">
    <property type="protein sequence ID" value="KIW39795.1"/>
    <property type="molecule type" value="Genomic_DNA"/>
</dbReference>